<dbReference type="RefSeq" id="WP_323323806.1">
    <property type="nucleotide sequence ID" value="NZ_JAYFSI010000001.1"/>
</dbReference>
<proteinExistence type="predicted"/>
<dbReference type="EMBL" id="JAYFSI010000001">
    <property type="protein sequence ID" value="MEA5358741.1"/>
    <property type="molecule type" value="Genomic_DNA"/>
</dbReference>
<comment type="caution">
    <text evidence="1">The sequence shown here is derived from an EMBL/GenBank/DDBJ whole genome shotgun (WGS) entry which is preliminary data.</text>
</comment>
<evidence type="ECO:0000313" key="2">
    <source>
        <dbReference type="Proteomes" id="UP001304298"/>
    </source>
</evidence>
<evidence type="ECO:0008006" key="3">
    <source>
        <dbReference type="Google" id="ProtNLM"/>
    </source>
</evidence>
<gene>
    <name evidence="1" type="ORF">VA596_04275</name>
</gene>
<evidence type="ECO:0000313" key="1">
    <source>
        <dbReference type="EMBL" id="MEA5358741.1"/>
    </source>
</evidence>
<sequence length="220" mass="24308">MAGIVNTTQDVLVQIDSLLAEYDTLEQAGKLVRHSADENSVRRLATRMQAAVQRLAPRDSVYAREAHGIRPLSPRLELPRLNDLLLAMKEDIQAGWLTTVVELVHADTHKDYLDMAEELLKKKYKDAAAVIAGSSLEVHIRALCIKHGVPISVAGKPKKADTMNADLKKALVYGGLEQKQITSWLALRNSAAHGQYSDYVESDVRQLIDGIQAFAIKYPA</sequence>
<name>A0ABU5QXS4_9PSEU</name>
<reference evidence="1 2" key="1">
    <citation type="submission" date="2023-12" db="EMBL/GenBank/DDBJ databases">
        <title>Amycolatopsis sp. V23-08.</title>
        <authorList>
            <person name="Somphong A."/>
        </authorList>
    </citation>
    <scope>NUCLEOTIDE SEQUENCE [LARGE SCALE GENOMIC DNA]</scope>
    <source>
        <strain evidence="1 2">V23-08</strain>
    </source>
</reference>
<organism evidence="1 2">
    <name type="scientific">Amycolatopsis heterodermiae</name>
    <dbReference type="NCBI Taxonomy" id="3110235"/>
    <lineage>
        <taxon>Bacteria</taxon>
        <taxon>Bacillati</taxon>
        <taxon>Actinomycetota</taxon>
        <taxon>Actinomycetes</taxon>
        <taxon>Pseudonocardiales</taxon>
        <taxon>Pseudonocardiaceae</taxon>
        <taxon>Amycolatopsis</taxon>
    </lineage>
</organism>
<protein>
    <recommendedName>
        <fullName evidence="3">DUF4145 domain-containing protein</fullName>
    </recommendedName>
</protein>
<accession>A0ABU5QXS4</accession>
<dbReference type="Proteomes" id="UP001304298">
    <property type="component" value="Unassembled WGS sequence"/>
</dbReference>
<keyword evidence="2" id="KW-1185">Reference proteome</keyword>